<keyword evidence="6" id="KW-1185">Reference proteome</keyword>
<protein>
    <submittedName>
        <fullName evidence="5">141aa long hypothetical histidine triad nucleotide-binding protein</fullName>
    </submittedName>
</protein>
<sequence>MSMSNQTDCIFCNIIQKKIPCVSIYNSDNFIALLDINPVNKGHTLIVPTQHVETMFDIDPSLGTDLLSIMQHIGPAIMKATNAEGVNVIQNNYVAAGQEVPHLHWHIIPRFIGDSRIRWEKGKYKNHQEMIDIATNINSIIYNDYS</sequence>
<dbReference type="InterPro" id="IPR036265">
    <property type="entry name" value="HIT-like_sf"/>
</dbReference>
<dbReference type="PANTHER" id="PTHR46648">
    <property type="entry name" value="HIT FAMILY PROTEIN 1"/>
    <property type="match status" value="1"/>
</dbReference>
<accession>Q1MR92</accession>
<proteinExistence type="predicted"/>
<dbReference type="HOGENOM" id="CLU_056776_3_3_7"/>
<feature type="active site" description="Tele-AMP-histidine intermediate" evidence="1">
    <location>
        <position position="104"/>
    </location>
</feature>
<dbReference type="KEGG" id="lip:LI0430"/>
<dbReference type="EMBL" id="AM180252">
    <property type="protein sequence ID" value="CAJ54484.1"/>
    <property type="molecule type" value="Genomic_DNA"/>
</dbReference>
<dbReference type="STRING" id="363253.LI0430"/>
<evidence type="ECO:0000313" key="5">
    <source>
        <dbReference type="EMBL" id="CAJ54484.1"/>
    </source>
</evidence>
<evidence type="ECO:0000313" key="6">
    <source>
        <dbReference type="Proteomes" id="UP000002430"/>
    </source>
</evidence>
<feature type="domain" description="HIT" evidence="4">
    <location>
        <begin position="10"/>
        <end position="117"/>
    </location>
</feature>
<dbReference type="InterPro" id="IPR001310">
    <property type="entry name" value="Histidine_triad_HIT"/>
</dbReference>
<dbReference type="Proteomes" id="UP000002430">
    <property type="component" value="Chromosome"/>
</dbReference>
<evidence type="ECO:0000259" key="4">
    <source>
        <dbReference type="PROSITE" id="PS51084"/>
    </source>
</evidence>
<dbReference type="eggNOG" id="COG0537">
    <property type="taxonomic scope" value="Bacteria"/>
</dbReference>
<reference evidence="5 6" key="1">
    <citation type="submission" date="2005-11" db="EMBL/GenBank/DDBJ databases">
        <title>The complete genome sequence of Lawsonia intracellularis: the causative agent of proliferative enteropathy.</title>
        <authorList>
            <person name="Kaur K."/>
            <person name="Zhang Q."/>
            <person name="Beckler D."/>
            <person name="Munir S."/>
            <person name="Li L."/>
            <person name="Kinsley K."/>
            <person name="Herron L."/>
            <person name="Peterson A."/>
            <person name="May B."/>
            <person name="Singh S."/>
            <person name="Gebhart C."/>
            <person name="Kapur V."/>
        </authorList>
    </citation>
    <scope>NUCLEOTIDE SEQUENCE [LARGE SCALE GENOMIC DNA]</scope>
    <source>
        <strain evidence="5 6">PHE/MN1-00</strain>
    </source>
</reference>
<evidence type="ECO:0000256" key="2">
    <source>
        <dbReference type="PIRSR" id="PIRSR601310-3"/>
    </source>
</evidence>
<organism evidence="5 6">
    <name type="scientific">Lawsonia intracellularis (strain PHE/MN1-00)</name>
    <dbReference type="NCBI Taxonomy" id="363253"/>
    <lineage>
        <taxon>Bacteria</taxon>
        <taxon>Pseudomonadati</taxon>
        <taxon>Thermodesulfobacteriota</taxon>
        <taxon>Desulfovibrionia</taxon>
        <taxon>Desulfovibrionales</taxon>
        <taxon>Desulfovibrionaceae</taxon>
        <taxon>Lawsonia</taxon>
    </lineage>
</organism>
<dbReference type="OrthoDB" id="9784774at2"/>
<dbReference type="InterPro" id="IPR011146">
    <property type="entry name" value="HIT-like"/>
</dbReference>
<dbReference type="Gene3D" id="3.30.428.10">
    <property type="entry name" value="HIT-like"/>
    <property type="match status" value="1"/>
</dbReference>
<dbReference type="PROSITE" id="PS51084">
    <property type="entry name" value="HIT_2"/>
    <property type="match status" value="1"/>
</dbReference>
<dbReference type="GO" id="GO:0003824">
    <property type="term" value="F:catalytic activity"/>
    <property type="evidence" value="ECO:0007669"/>
    <property type="project" value="InterPro"/>
</dbReference>
<dbReference type="AlphaFoldDB" id="Q1MR92"/>
<dbReference type="RefSeq" id="WP_011526514.1">
    <property type="nucleotide sequence ID" value="NC_008011.1"/>
</dbReference>
<evidence type="ECO:0000256" key="3">
    <source>
        <dbReference type="PROSITE-ProRule" id="PRU00464"/>
    </source>
</evidence>
<dbReference type="PRINTS" id="PR00332">
    <property type="entry name" value="HISTRIAD"/>
</dbReference>
<evidence type="ECO:0000256" key="1">
    <source>
        <dbReference type="PIRSR" id="PIRSR601310-1"/>
    </source>
</evidence>
<feature type="short sequence motif" description="Histidine triad motif" evidence="2 3">
    <location>
        <begin position="102"/>
        <end position="106"/>
    </location>
</feature>
<dbReference type="Pfam" id="PF01230">
    <property type="entry name" value="HIT"/>
    <property type="match status" value="1"/>
</dbReference>
<gene>
    <name evidence="5" type="ordered locus">LI0430</name>
</gene>
<dbReference type="PANTHER" id="PTHR46648:SF1">
    <property type="entry name" value="ADENOSINE 5'-MONOPHOSPHORAMIDASE HNT1"/>
    <property type="match status" value="1"/>
</dbReference>
<dbReference type="SUPFAM" id="SSF54197">
    <property type="entry name" value="HIT-like"/>
    <property type="match status" value="1"/>
</dbReference>
<dbReference type="GO" id="GO:0009117">
    <property type="term" value="P:nucleotide metabolic process"/>
    <property type="evidence" value="ECO:0007669"/>
    <property type="project" value="TreeGrafter"/>
</dbReference>
<name>Q1MR92_LAWIP</name>